<evidence type="ECO:0000256" key="1">
    <source>
        <dbReference type="SAM" id="MobiDB-lite"/>
    </source>
</evidence>
<dbReference type="Pfam" id="PF00342">
    <property type="entry name" value="PGI"/>
    <property type="match status" value="1"/>
</dbReference>
<dbReference type="GO" id="GO:0006094">
    <property type="term" value="P:gluconeogenesis"/>
    <property type="evidence" value="ECO:0007669"/>
    <property type="project" value="InterPro"/>
</dbReference>
<proteinExistence type="predicted"/>
<dbReference type="EMBL" id="CP063304">
    <property type="protein sequence ID" value="QOV18373.1"/>
    <property type="molecule type" value="Genomic_DNA"/>
</dbReference>
<feature type="region of interest" description="Disordered" evidence="1">
    <location>
        <begin position="66"/>
        <end position="114"/>
    </location>
</feature>
<feature type="compositionally biased region" description="Basic and acidic residues" evidence="1">
    <location>
        <begin position="67"/>
        <end position="76"/>
    </location>
</feature>
<protein>
    <submittedName>
        <fullName evidence="2">Uncharacterized protein</fullName>
    </submittedName>
</protein>
<dbReference type="RefSeq" id="WP_193734735.1">
    <property type="nucleotide sequence ID" value="NZ_CP063304.1"/>
</dbReference>
<dbReference type="GO" id="GO:0004347">
    <property type="term" value="F:glucose-6-phosphate isomerase activity"/>
    <property type="evidence" value="ECO:0007669"/>
    <property type="project" value="InterPro"/>
</dbReference>
<name>A0A7M2RDI8_9FIRM</name>
<gene>
    <name evidence="2" type="ORF">INP51_10125</name>
</gene>
<evidence type="ECO:0000313" key="2">
    <source>
        <dbReference type="EMBL" id="QOV18373.1"/>
    </source>
</evidence>
<organism evidence="2 3">
    <name type="scientific">Blautia liquoris</name>
    <dbReference type="NCBI Taxonomy" id="2779518"/>
    <lineage>
        <taxon>Bacteria</taxon>
        <taxon>Bacillati</taxon>
        <taxon>Bacillota</taxon>
        <taxon>Clostridia</taxon>
        <taxon>Lachnospirales</taxon>
        <taxon>Lachnospiraceae</taxon>
        <taxon>Blautia</taxon>
    </lineage>
</organism>
<accession>A0A7M2RDI8</accession>
<evidence type="ECO:0000313" key="3">
    <source>
        <dbReference type="Proteomes" id="UP000593601"/>
    </source>
</evidence>
<dbReference type="AlphaFoldDB" id="A0A7M2RDI8"/>
<dbReference type="KEGG" id="bliq:INP51_10125"/>
<dbReference type="GO" id="GO:0006096">
    <property type="term" value="P:glycolytic process"/>
    <property type="evidence" value="ECO:0007669"/>
    <property type="project" value="InterPro"/>
</dbReference>
<keyword evidence="3" id="KW-1185">Reference proteome</keyword>
<sequence>MFIQEDSSKQIRANVTFKWDDAALEKTNDGISAQFQTNLIYNSDGENGTSGDHSVFILSNNYTVNIPEEKTDESQKETANQGSKSNERQDNQFASENALVSDKNRQQSRMRRQRGKMSQVFLVLYCHR</sequence>
<dbReference type="InterPro" id="IPR001672">
    <property type="entry name" value="G6P_Isomerase"/>
</dbReference>
<reference evidence="2 3" key="1">
    <citation type="submission" date="2020-10" db="EMBL/GenBank/DDBJ databases">
        <title>Blautia liquoris sp.nov., isolated from the mud in a fermentation cellar used for the production of Chinese strong-flavoured liquor.</title>
        <authorList>
            <person name="Lu L."/>
        </authorList>
    </citation>
    <scope>NUCLEOTIDE SEQUENCE [LARGE SCALE GENOMIC DNA]</scope>
    <source>
        <strain evidence="2 3">LZLJ-3</strain>
    </source>
</reference>
<dbReference type="Proteomes" id="UP000593601">
    <property type="component" value="Chromosome"/>
</dbReference>